<dbReference type="GO" id="GO:0000466">
    <property type="term" value="P:maturation of 5.8S rRNA from tricistronic rRNA transcript (SSU-rRNA, 5.8S rRNA, LSU-rRNA)"/>
    <property type="evidence" value="ECO:0007669"/>
    <property type="project" value="TreeGrafter"/>
</dbReference>
<comment type="caution">
    <text evidence="2">The sequence shown here is derived from an EMBL/GenBank/DDBJ whole genome shotgun (WGS) entry which is preliminary data.</text>
</comment>
<feature type="compositionally biased region" description="Basic and acidic residues" evidence="1">
    <location>
        <begin position="365"/>
        <end position="380"/>
    </location>
</feature>
<dbReference type="Proteomes" id="UP000193467">
    <property type="component" value="Unassembled WGS sequence"/>
</dbReference>
<feature type="region of interest" description="Disordered" evidence="1">
    <location>
        <begin position="253"/>
        <end position="401"/>
    </location>
</feature>
<dbReference type="PANTHER" id="PTHR37792:SF1">
    <property type="entry name" value="RIBONUCLEASE MRP PROTEIN SUBUNIT RMP1"/>
    <property type="match status" value="1"/>
</dbReference>
<evidence type="ECO:0000256" key="1">
    <source>
        <dbReference type="SAM" id="MobiDB-lite"/>
    </source>
</evidence>
<evidence type="ECO:0000313" key="3">
    <source>
        <dbReference type="Proteomes" id="UP000193467"/>
    </source>
</evidence>
<dbReference type="OrthoDB" id="114080at2759"/>
<dbReference type="EMBL" id="MCGR01000001">
    <property type="protein sequence ID" value="ORY92705.1"/>
    <property type="molecule type" value="Genomic_DNA"/>
</dbReference>
<dbReference type="AlphaFoldDB" id="A0A1Y2G454"/>
<gene>
    <name evidence="2" type="ORF">BCR35DRAFT_298209</name>
</gene>
<dbReference type="InterPro" id="IPR047205">
    <property type="entry name" value="RMP1"/>
</dbReference>
<dbReference type="PANTHER" id="PTHR37792">
    <property type="entry name" value="RIBONUCLEASE MRP PROTEIN SUBUNIT RMP1"/>
    <property type="match status" value="1"/>
</dbReference>
<name>A0A1Y2G454_9BASI</name>
<feature type="compositionally biased region" description="Low complexity" evidence="1">
    <location>
        <begin position="258"/>
        <end position="277"/>
    </location>
</feature>
<accession>A0A1Y2G454</accession>
<feature type="region of interest" description="Disordered" evidence="1">
    <location>
        <begin position="219"/>
        <end position="239"/>
    </location>
</feature>
<sequence length="401" mass="43796">MIPRILPPTAGSSTAAPTEALKLPGLVSALRPLKRGSAQLAEEALLLRRFTYKNKNQHKGCGWWRKIVEVDRVTERVTTELQALLSEFGIDKEKDESGTIDHSAVVTGLLRLPRSMLIVEKSIEVMLGSASILEQLIHSRAFLSFAVVVVSLIARLHTLASVLFDDLGKASTVLVRLVHANSLLKRVEPAHKQLPRDLRRFIDLSPSSLAYDLTLPSSATSSLAPSRAPTPATGSPAPAEEYGAVISRAEMKKSKLGKATPAPTAAASPAPATAPTHAPKKAKRVEREEDVQMVDREKLEQKKQVERLVEVKRPADSTRPKLAAKEEPRELPSLFGDLLDPPKVKKVKQRSGDSEGKEKKRSRLKEKDEEGGKVGGEGEVKRKKKKKVVKGDADEIDSIFG</sequence>
<evidence type="ECO:0000313" key="2">
    <source>
        <dbReference type="EMBL" id="ORY92705.1"/>
    </source>
</evidence>
<feature type="compositionally biased region" description="Basic and acidic residues" evidence="1">
    <location>
        <begin position="293"/>
        <end position="330"/>
    </location>
</feature>
<dbReference type="GO" id="GO:0042134">
    <property type="term" value="F:rRNA primary transcript binding"/>
    <property type="evidence" value="ECO:0007669"/>
    <property type="project" value="InterPro"/>
</dbReference>
<keyword evidence="3" id="KW-1185">Reference proteome</keyword>
<proteinExistence type="predicted"/>
<organism evidence="2 3">
    <name type="scientific">Leucosporidium creatinivorum</name>
    <dbReference type="NCBI Taxonomy" id="106004"/>
    <lineage>
        <taxon>Eukaryota</taxon>
        <taxon>Fungi</taxon>
        <taxon>Dikarya</taxon>
        <taxon>Basidiomycota</taxon>
        <taxon>Pucciniomycotina</taxon>
        <taxon>Microbotryomycetes</taxon>
        <taxon>Leucosporidiales</taxon>
        <taxon>Leucosporidium</taxon>
    </lineage>
</organism>
<dbReference type="STRING" id="106004.A0A1Y2G454"/>
<evidence type="ECO:0008006" key="4">
    <source>
        <dbReference type="Google" id="ProtNLM"/>
    </source>
</evidence>
<dbReference type="GO" id="GO:0000172">
    <property type="term" value="C:ribonuclease MRP complex"/>
    <property type="evidence" value="ECO:0007669"/>
    <property type="project" value="InterPro"/>
</dbReference>
<dbReference type="InParanoid" id="A0A1Y2G454"/>
<protein>
    <recommendedName>
        <fullName evidence="4">Nucleolus and neural progenitor protein-like N-terminal domain-containing protein</fullName>
    </recommendedName>
</protein>
<reference evidence="2 3" key="1">
    <citation type="submission" date="2016-07" db="EMBL/GenBank/DDBJ databases">
        <title>Pervasive Adenine N6-methylation of Active Genes in Fungi.</title>
        <authorList>
            <consortium name="DOE Joint Genome Institute"/>
            <person name="Mondo S.J."/>
            <person name="Dannebaum R.O."/>
            <person name="Kuo R.C."/>
            <person name="Labutti K."/>
            <person name="Haridas S."/>
            <person name="Kuo A."/>
            <person name="Salamov A."/>
            <person name="Ahrendt S.R."/>
            <person name="Lipzen A."/>
            <person name="Sullivan W."/>
            <person name="Andreopoulos W.B."/>
            <person name="Clum A."/>
            <person name="Lindquist E."/>
            <person name="Daum C."/>
            <person name="Ramamoorthy G.K."/>
            <person name="Gryganskyi A."/>
            <person name="Culley D."/>
            <person name="Magnuson J.K."/>
            <person name="James T.Y."/>
            <person name="O'Malley M.A."/>
            <person name="Stajich J.E."/>
            <person name="Spatafora J.W."/>
            <person name="Visel A."/>
            <person name="Grigoriev I.V."/>
        </authorList>
    </citation>
    <scope>NUCLEOTIDE SEQUENCE [LARGE SCALE GENOMIC DNA]</scope>
    <source>
        <strain evidence="2 3">62-1032</strain>
    </source>
</reference>
<dbReference type="GO" id="GO:0000294">
    <property type="term" value="P:nuclear-transcribed mRNA catabolic process, RNase MRP-dependent"/>
    <property type="evidence" value="ECO:0007669"/>
    <property type="project" value="TreeGrafter"/>
</dbReference>